<organism evidence="1 2">
    <name type="scientific">Beauveria bassiana</name>
    <name type="common">White muscardine disease fungus</name>
    <name type="synonym">Tritirachium shiotae</name>
    <dbReference type="NCBI Taxonomy" id="176275"/>
    <lineage>
        <taxon>Eukaryota</taxon>
        <taxon>Fungi</taxon>
        <taxon>Dikarya</taxon>
        <taxon>Ascomycota</taxon>
        <taxon>Pezizomycotina</taxon>
        <taxon>Sordariomycetes</taxon>
        <taxon>Hypocreomycetidae</taxon>
        <taxon>Hypocreales</taxon>
        <taxon>Cordycipitaceae</taxon>
        <taxon>Beauveria</taxon>
    </lineage>
</organism>
<evidence type="ECO:0000313" key="2">
    <source>
        <dbReference type="Proteomes" id="UP000235728"/>
    </source>
</evidence>
<proteinExistence type="predicted"/>
<protein>
    <submittedName>
        <fullName evidence="1">Uncharacterized protein</fullName>
    </submittedName>
</protein>
<accession>A0A2N6NZB4</accession>
<dbReference type="EMBL" id="MRVG01000001">
    <property type="protein sequence ID" value="PMB72626.1"/>
    <property type="molecule type" value="Genomic_DNA"/>
</dbReference>
<dbReference type="AlphaFoldDB" id="A0A2N6NZB4"/>
<evidence type="ECO:0000313" key="1">
    <source>
        <dbReference type="EMBL" id="PMB72626.1"/>
    </source>
</evidence>
<dbReference type="Proteomes" id="UP000235728">
    <property type="component" value="Unassembled WGS sequence"/>
</dbReference>
<name>A0A2N6NZB4_BEABA</name>
<sequence length="66" mass="6969">MAAGAQNVQGSSEFFQSIGNKVEGLAPKANGDHEDLQPVEEIESLCMNCHENVGLLSGTLSTSTYI</sequence>
<reference evidence="1 2" key="1">
    <citation type="journal article" date="2016" name="Appl. Microbiol. Biotechnol.">
        <title>Characterization of T-DNA insertion mutants with decreased virulence in the entomopathogenic fungus Beauveria bassiana JEF-007.</title>
        <authorList>
            <person name="Kim S."/>
            <person name="Lee S.J."/>
            <person name="Nai Y.S."/>
            <person name="Yu J.S."/>
            <person name="Lee M.R."/>
            <person name="Yang Y.T."/>
            <person name="Kim J.S."/>
        </authorList>
    </citation>
    <scope>NUCLEOTIDE SEQUENCE [LARGE SCALE GENOMIC DNA]</scope>
    <source>
        <strain evidence="1 2">JEF-007</strain>
    </source>
</reference>
<gene>
    <name evidence="1" type="ORF">BM221_000041</name>
</gene>
<comment type="caution">
    <text evidence="1">The sequence shown here is derived from an EMBL/GenBank/DDBJ whole genome shotgun (WGS) entry which is preliminary data.</text>
</comment>